<dbReference type="GO" id="GO:0005344">
    <property type="term" value="F:oxygen carrier activity"/>
    <property type="evidence" value="ECO:0007669"/>
    <property type="project" value="UniProtKB-KW"/>
</dbReference>
<protein>
    <submittedName>
        <fullName evidence="6">Hemerythrin-like metal-binding domain</fullName>
    </submittedName>
</protein>
<dbReference type="NCBIfam" id="NF033749">
    <property type="entry name" value="bact_hemeryth"/>
    <property type="match status" value="1"/>
</dbReference>
<organism evidence="6 7">
    <name type="scientific">Denitratisoma oestradiolicum</name>
    <dbReference type="NCBI Taxonomy" id="311182"/>
    <lineage>
        <taxon>Bacteria</taxon>
        <taxon>Pseudomonadati</taxon>
        <taxon>Pseudomonadota</taxon>
        <taxon>Betaproteobacteria</taxon>
        <taxon>Nitrosomonadales</taxon>
        <taxon>Sterolibacteriaceae</taxon>
        <taxon>Denitratisoma</taxon>
    </lineage>
</organism>
<dbReference type="EMBL" id="LR778301">
    <property type="protein sequence ID" value="CAB1368844.1"/>
    <property type="molecule type" value="Genomic_DNA"/>
</dbReference>
<dbReference type="InterPro" id="IPR016131">
    <property type="entry name" value="Haemerythrin_Fe_BS"/>
</dbReference>
<keyword evidence="4" id="KW-0408">Iron</keyword>
<proteinExistence type="inferred from homology"/>
<dbReference type="InterPro" id="IPR050669">
    <property type="entry name" value="Hemerythrin"/>
</dbReference>
<dbReference type="InterPro" id="IPR035938">
    <property type="entry name" value="Hemerythrin-like_sf"/>
</dbReference>
<comment type="similarity">
    <text evidence="1">Belongs to the hemerythrin family.</text>
</comment>
<evidence type="ECO:0000256" key="2">
    <source>
        <dbReference type="ARBA" id="ARBA00022621"/>
    </source>
</evidence>
<dbReference type="KEGG" id="doe:DENOEST_1679"/>
<dbReference type="GO" id="GO:0046872">
    <property type="term" value="F:metal ion binding"/>
    <property type="evidence" value="ECO:0007669"/>
    <property type="project" value="UniProtKB-KW"/>
</dbReference>
<dbReference type="Pfam" id="PF01814">
    <property type="entry name" value="Hemerythrin"/>
    <property type="match status" value="1"/>
</dbReference>
<dbReference type="CDD" id="cd12107">
    <property type="entry name" value="Hemerythrin"/>
    <property type="match status" value="1"/>
</dbReference>
<dbReference type="SUPFAM" id="SSF47188">
    <property type="entry name" value="Hemerythrin-like"/>
    <property type="match status" value="1"/>
</dbReference>
<dbReference type="Gene3D" id="1.20.120.50">
    <property type="entry name" value="Hemerythrin-like"/>
    <property type="match status" value="1"/>
</dbReference>
<evidence type="ECO:0000259" key="5">
    <source>
        <dbReference type="Pfam" id="PF01814"/>
    </source>
</evidence>
<dbReference type="InterPro" id="IPR012312">
    <property type="entry name" value="Hemerythrin-like"/>
</dbReference>
<reference evidence="6 7" key="1">
    <citation type="submission" date="2020-03" db="EMBL/GenBank/DDBJ databases">
        <authorList>
            <consortium name="Genoscope - CEA"/>
            <person name="William W."/>
        </authorList>
    </citation>
    <scope>NUCLEOTIDE SEQUENCE [LARGE SCALE GENOMIC DNA]</scope>
    <source>
        <strain evidence="7">DSM 16959</strain>
    </source>
</reference>
<gene>
    <name evidence="6" type="ORF">DENOEST_1679</name>
</gene>
<evidence type="ECO:0000256" key="1">
    <source>
        <dbReference type="ARBA" id="ARBA00010587"/>
    </source>
</evidence>
<keyword evidence="2" id="KW-0561">Oxygen transport</keyword>
<keyword evidence="7" id="KW-1185">Reference proteome</keyword>
<dbReference type="PANTHER" id="PTHR37164">
    <property type="entry name" value="BACTERIOHEMERYTHRIN"/>
    <property type="match status" value="1"/>
</dbReference>
<evidence type="ECO:0000313" key="6">
    <source>
        <dbReference type="EMBL" id="CAB1368844.1"/>
    </source>
</evidence>
<evidence type="ECO:0000256" key="4">
    <source>
        <dbReference type="ARBA" id="ARBA00023004"/>
    </source>
</evidence>
<dbReference type="Proteomes" id="UP000515733">
    <property type="component" value="Chromosome"/>
</dbReference>
<dbReference type="RefSeq" id="WP_170228044.1">
    <property type="nucleotide sequence ID" value="NZ_LR778301.1"/>
</dbReference>
<evidence type="ECO:0000256" key="3">
    <source>
        <dbReference type="ARBA" id="ARBA00022723"/>
    </source>
</evidence>
<sequence length="148" mass="17188">MTILWRDGLSVGNDWIDSDHQHLIALINTTQQALTSDLPMADLQKVIDELRDYTHAHFAMEERMMITLSYAKYDLHKHAHLELIEQLAQATKPIQEIDQTQCPTTARLPDGVRENLIALLRHWLLDHIVKEDMQYRPLLAEKPRSFAP</sequence>
<evidence type="ECO:0000313" key="7">
    <source>
        <dbReference type="Proteomes" id="UP000515733"/>
    </source>
</evidence>
<dbReference type="PANTHER" id="PTHR37164:SF1">
    <property type="entry name" value="BACTERIOHEMERYTHRIN"/>
    <property type="match status" value="1"/>
</dbReference>
<keyword evidence="2" id="KW-0813">Transport</keyword>
<dbReference type="AlphaFoldDB" id="A0A6S6YM83"/>
<accession>A0A6S6YM83</accession>
<dbReference type="NCBIfam" id="TIGR02481">
    <property type="entry name" value="hemeryth_dom"/>
    <property type="match status" value="1"/>
</dbReference>
<feature type="domain" description="Hemerythrin-like" evidence="5">
    <location>
        <begin position="12"/>
        <end position="139"/>
    </location>
</feature>
<name>A0A6S6YM83_9PROT</name>
<dbReference type="InterPro" id="IPR012827">
    <property type="entry name" value="Hemerythrin_metal-bd"/>
</dbReference>
<keyword evidence="3" id="KW-0479">Metal-binding</keyword>
<dbReference type="PROSITE" id="PS00550">
    <property type="entry name" value="HEMERYTHRINS"/>
    <property type="match status" value="1"/>
</dbReference>